<keyword evidence="16" id="KW-1185">Reference proteome</keyword>
<dbReference type="SUPFAM" id="SSF81342">
    <property type="entry name" value="Transmembrane di-heme cytochromes"/>
    <property type="match status" value="1"/>
</dbReference>
<sequence length="177" mass="20514">MNSKTAPQSYNMALRYLHWIMFLLLVAVYASIEMRVFFEKGTDLRNAFKAWHFMLGLSVFAAVWLRLVLRFNQRYPAVQPALPAWQKAMSYLTHVLLYVLMLAMPLSGWLILSGEAKAIPFGLPALMAENKDLAHQLEEWHELAGKVGYFLIGLHVLAAAYHQFIRKDNVFKRMWIK</sequence>
<keyword evidence="7" id="KW-0479">Metal-binding</keyword>
<dbReference type="Pfam" id="PF01292">
    <property type="entry name" value="Ni_hydr_CYTB"/>
    <property type="match status" value="1"/>
</dbReference>
<dbReference type="EMBL" id="JAPTGG010000010">
    <property type="protein sequence ID" value="MCZ0866047.1"/>
    <property type="molecule type" value="Genomic_DNA"/>
</dbReference>
<dbReference type="GO" id="GO:0046872">
    <property type="term" value="F:metal ion binding"/>
    <property type="evidence" value="ECO:0007669"/>
    <property type="project" value="UniProtKB-KW"/>
</dbReference>
<comment type="subcellular location">
    <subcellularLocation>
        <location evidence="2">Cell membrane</location>
        <topology evidence="2">Multi-pass membrane protein</topology>
    </subcellularLocation>
</comment>
<dbReference type="InterPro" id="IPR052168">
    <property type="entry name" value="Cytochrome_b561_oxidase"/>
</dbReference>
<evidence type="ECO:0000259" key="14">
    <source>
        <dbReference type="Pfam" id="PF01292"/>
    </source>
</evidence>
<evidence type="ECO:0000256" key="12">
    <source>
        <dbReference type="ARBA" id="ARBA00037975"/>
    </source>
</evidence>
<evidence type="ECO:0000256" key="2">
    <source>
        <dbReference type="ARBA" id="ARBA00004651"/>
    </source>
</evidence>
<evidence type="ECO:0000256" key="6">
    <source>
        <dbReference type="ARBA" id="ARBA00022692"/>
    </source>
</evidence>
<dbReference type="InterPro" id="IPR011577">
    <property type="entry name" value="Cyt_b561_bac/Ni-Hgenase"/>
</dbReference>
<evidence type="ECO:0000256" key="1">
    <source>
        <dbReference type="ARBA" id="ARBA00001970"/>
    </source>
</evidence>
<organism evidence="15 16">
    <name type="scientific">Dasania phycosphaerae</name>
    <dbReference type="NCBI Taxonomy" id="2950436"/>
    <lineage>
        <taxon>Bacteria</taxon>
        <taxon>Pseudomonadati</taxon>
        <taxon>Pseudomonadota</taxon>
        <taxon>Gammaproteobacteria</taxon>
        <taxon>Cellvibrionales</taxon>
        <taxon>Spongiibacteraceae</taxon>
        <taxon>Dasania</taxon>
    </lineage>
</organism>
<keyword evidence="11 13" id="KW-0472">Membrane</keyword>
<evidence type="ECO:0000256" key="4">
    <source>
        <dbReference type="ARBA" id="ARBA00022475"/>
    </source>
</evidence>
<keyword evidence="3" id="KW-0813">Transport</keyword>
<keyword evidence="10" id="KW-0408">Iron</keyword>
<evidence type="ECO:0000256" key="5">
    <source>
        <dbReference type="ARBA" id="ARBA00022617"/>
    </source>
</evidence>
<dbReference type="Proteomes" id="UP001069090">
    <property type="component" value="Unassembled WGS sequence"/>
</dbReference>
<feature type="domain" description="Cytochrome b561 bacterial/Ni-hydrogenase" evidence="14">
    <location>
        <begin position="10"/>
        <end position="175"/>
    </location>
</feature>
<keyword evidence="8" id="KW-0249">Electron transport</keyword>
<comment type="caution">
    <text evidence="15">The sequence shown here is derived from an EMBL/GenBank/DDBJ whole genome shotgun (WGS) entry which is preliminary data.</text>
</comment>
<dbReference type="PANTHER" id="PTHR30529">
    <property type="entry name" value="CYTOCHROME B561"/>
    <property type="match status" value="1"/>
</dbReference>
<accession>A0A9J6RPK6</accession>
<evidence type="ECO:0000313" key="15">
    <source>
        <dbReference type="EMBL" id="MCZ0866047.1"/>
    </source>
</evidence>
<dbReference type="RefSeq" id="WP_258332202.1">
    <property type="nucleotide sequence ID" value="NZ_JAPTGG010000010.1"/>
</dbReference>
<evidence type="ECO:0000256" key="11">
    <source>
        <dbReference type="ARBA" id="ARBA00023136"/>
    </source>
</evidence>
<evidence type="ECO:0000313" key="16">
    <source>
        <dbReference type="Proteomes" id="UP001069090"/>
    </source>
</evidence>
<evidence type="ECO:0000256" key="3">
    <source>
        <dbReference type="ARBA" id="ARBA00022448"/>
    </source>
</evidence>
<dbReference type="GO" id="GO:0009055">
    <property type="term" value="F:electron transfer activity"/>
    <property type="evidence" value="ECO:0007669"/>
    <property type="project" value="InterPro"/>
</dbReference>
<dbReference type="InterPro" id="IPR016174">
    <property type="entry name" value="Di-haem_cyt_TM"/>
</dbReference>
<feature type="transmembrane region" description="Helical" evidence="13">
    <location>
        <begin position="50"/>
        <end position="69"/>
    </location>
</feature>
<dbReference type="GO" id="GO:0020037">
    <property type="term" value="F:heme binding"/>
    <property type="evidence" value="ECO:0007669"/>
    <property type="project" value="TreeGrafter"/>
</dbReference>
<proteinExistence type="inferred from homology"/>
<keyword evidence="6 13" id="KW-0812">Transmembrane</keyword>
<keyword evidence="5" id="KW-0349">Heme</keyword>
<comment type="cofactor">
    <cofactor evidence="1">
        <name>heme b</name>
        <dbReference type="ChEBI" id="CHEBI:60344"/>
    </cofactor>
</comment>
<evidence type="ECO:0000256" key="10">
    <source>
        <dbReference type="ARBA" id="ARBA00023004"/>
    </source>
</evidence>
<reference evidence="15 16" key="1">
    <citation type="submission" date="2022-12" db="EMBL/GenBank/DDBJ databases">
        <title>Dasania phycosphaerae sp. nov., isolated from particulate material of the south coast of Korea.</title>
        <authorList>
            <person name="Jiang Y."/>
        </authorList>
    </citation>
    <scope>NUCLEOTIDE SEQUENCE [LARGE SCALE GENOMIC DNA]</scope>
    <source>
        <strain evidence="15 16">GY-19</strain>
    </source>
</reference>
<gene>
    <name evidence="15" type="ORF">O0V09_12615</name>
</gene>
<evidence type="ECO:0000256" key="8">
    <source>
        <dbReference type="ARBA" id="ARBA00022982"/>
    </source>
</evidence>
<feature type="transmembrane region" description="Helical" evidence="13">
    <location>
        <begin position="12"/>
        <end position="30"/>
    </location>
</feature>
<dbReference type="GO" id="GO:0005886">
    <property type="term" value="C:plasma membrane"/>
    <property type="evidence" value="ECO:0007669"/>
    <property type="project" value="UniProtKB-SubCell"/>
</dbReference>
<name>A0A9J6RPK6_9GAMM</name>
<dbReference type="AlphaFoldDB" id="A0A9J6RPK6"/>
<keyword evidence="4" id="KW-1003">Cell membrane</keyword>
<evidence type="ECO:0000256" key="7">
    <source>
        <dbReference type="ARBA" id="ARBA00022723"/>
    </source>
</evidence>
<comment type="similarity">
    <text evidence="12">Belongs to the cytochrome b561 family.</text>
</comment>
<keyword evidence="9 13" id="KW-1133">Transmembrane helix</keyword>
<dbReference type="GO" id="GO:0022904">
    <property type="term" value="P:respiratory electron transport chain"/>
    <property type="evidence" value="ECO:0007669"/>
    <property type="project" value="InterPro"/>
</dbReference>
<evidence type="ECO:0000256" key="9">
    <source>
        <dbReference type="ARBA" id="ARBA00022989"/>
    </source>
</evidence>
<dbReference type="Gene3D" id="1.20.950.20">
    <property type="entry name" value="Transmembrane di-heme cytochromes, Chain C"/>
    <property type="match status" value="1"/>
</dbReference>
<protein>
    <submittedName>
        <fullName evidence="15">Cytochrome b</fullName>
    </submittedName>
</protein>
<feature type="transmembrane region" description="Helical" evidence="13">
    <location>
        <begin position="90"/>
        <end position="112"/>
    </location>
</feature>
<feature type="transmembrane region" description="Helical" evidence="13">
    <location>
        <begin position="147"/>
        <end position="165"/>
    </location>
</feature>
<evidence type="ECO:0000256" key="13">
    <source>
        <dbReference type="SAM" id="Phobius"/>
    </source>
</evidence>
<dbReference type="PANTHER" id="PTHR30529:SF3">
    <property type="entry name" value="CYTOCHROME B561 HOMOLOG 1"/>
    <property type="match status" value="1"/>
</dbReference>